<dbReference type="Pfam" id="PF03224">
    <property type="entry name" value="V-ATPase_H_N"/>
    <property type="match status" value="1"/>
</dbReference>
<comment type="subunit">
    <text evidence="5">V-ATPase is a heteromultimeric enzyme made up of two complexes: the ATP-hydrolytic V1 complex and the proton translocation V0 complex.</text>
</comment>
<dbReference type="RefSeq" id="XP_017989983.1">
    <property type="nucleotide sequence ID" value="XM_018134494.1"/>
</dbReference>
<dbReference type="GO" id="GO:0046961">
    <property type="term" value="F:proton-transporting ATPase activity, rotational mechanism"/>
    <property type="evidence" value="ECO:0007669"/>
    <property type="project" value="UniProtKB-UniRule"/>
</dbReference>
<dbReference type="Proteomes" id="UP000243052">
    <property type="component" value="Chromosome viii"/>
</dbReference>
<organism evidence="7 8">
    <name type="scientific">Eremothecium sinecaudum</name>
    <dbReference type="NCBI Taxonomy" id="45286"/>
    <lineage>
        <taxon>Eukaryota</taxon>
        <taxon>Fungi</taxon>
        <taxon>Dikarya</taxon>
        <taxon>Ascomycota</taxon>
        <taxon>Saccharomycotina</taxon>
        <taxon>Saccharomycetes</taxon>
        <taxon>Saccharomycetales</taxon>
        <taxon>Saccharomycetaceae</taxon>
        <taxon>Eremothecium</taxon>
    </lineage>
</organism>
<dbReference type="PANTHER" id="PTHR10698:SF0">
    <property type="entry name" value="V-TYPE PROTON ATPASE SUBUNIT H"/>
    <property type="match status" value="1"/>
</dbReference>
<dbReference type="OrthoDB" id="10263554at2759"/>
<dbReference type="GO" id="GO:0000221">
    <property type="term" value="C:vacuolar proton-transporting V-type ATPase, V1 domain"/>
    <property type="evidence" value="ECO:0007669"/>
    <property type="project" value="UniProtKB-UniRule"/>
</dbReference>
<evidence type="ECO:0000256" key="3">
    <source>
        <dbReference type="ARBA" id="ARBA00022781"/>
    </source>
</evidence>
<keyword evidence="8" id="KW-1185">Reference proteome</keyword>
<evidence type="ECO:0000256" key="5">
    <source>
        <dbReference type="PIRNR" id="PIRNR032184"/>
    </source>
</evidence>
<dbReference type="InterPro" id="IPR011989">
    <property type="entry name" value="ARM-like"/>
</dbReference>
<dbReference type="Pfam" id="PF11698">
    <property type="entry name" value="V-ATPase_H_C"/>
    <property type="match status" value="1"/>
</dbReference>
<evidence type="ECO:0000313" key="8">
    <source>
        <dbReference type="Proteomes" id="UP000243052"/>
    </source>
</evidence>
<dbReference type="GeneID" id="28726365"/>
<evidence type="ECO:0000256" key="1">
    <source>
        <dbReference type="ARBA" id="ARBA00008613"/>
    </source>
</evidence>
<dbReference type="InterPro" id="IPR011987">
    <property type="entry name" value="ATPase_V1-cplx_hsu_C"/>
</dbReference>
<feature type="domain" description="ATPase V1 complex subunit H C-terminal" evidence="6">
    <location>
        <begin position="351"/>
        <end position="473"/>
    </location>
</feature>
<sequence>MSSKDRVPRIVLDSSYFHDIRNTIGSKPVAWEALIRVADLNEEDANIAKELDAVLIKHSTFVTGNELSIEDSVASLLNLLVTCSNQDAKRAVINLIVELLTNSKFCEETVRYFQKRPEAVGMVYESTLGSYNLDEQAVLVSVFMVVSLLIQDGLHQEALVEKLMRSELFLGILRNESRLDTCYIGLRLLQELTSVKQYRHVIWKQNFEFMPTLFQLIDNALDAKSPTRVATPNSNNVGIQSQYYSLLIIWLLTFEPAIASDLTRSYLTEFLKLLKLVKITIKEKITRSSIAIILNCVDPQVKGHKTVIKNILLLGSGLSIFQQLGERKYSDDELREDLAKLRGILESEYQELTSFDEYVAELDSKLLMWSPPHIDNSFWSENCHRFKEDNWKLFKQLLEVLKDYDMSQDSKHNVAVQVALNDITHIVELEPECVDVLGKLNAKVIIMELLNHPDSKVKYEALKATQAFVANTFK</sequence>
<dbReference type="Gene3D" id="1.25.40.150">
    <property type="entry name" value="V-type ATPase, subunit H, C-terminal domain"/>
    <property type="match status" value="1"/>
</dbReference>
<dbReference type="SUPFAM" id="SSF48371">
    <property type="entry name" value="ARM repeat"/>
    <property type="match status" value="1"/>
</dbReference>
<dbReference type="PIRSF" id="PIRSF032184">
    <property type="entry name" value="ATPase_V1_H"/>
    <property type="match status" value="1"/>
</dbReference>
<name>A0A0X8HWU0_9SACH</name>
<evidence type="ECO:0000256" key="4">
    <source>
        <dbReference type="ARBA" id="ARBA00023065"/>
    </source>
</evidence>
<dbReference type="PANTHER" id="PTHR10698">
    <property type="entry name" value="V-TYPE PROTON ATPASE SUBUNIT H"/>
    <property type="match status" value="1"/>
</dbReference>
<dbReference type="InterPro" id="IPR038497">
    <property type="entry name" value="ATPase_V1-cplx_hsu_C_sf"/>
</dbReference>
<comment type="function">
    <text evidence="5">Subunit of the V1 complex of vacuolar(H+)-ATPase (V-ATPase), a multisubunit enzyme composed of a peripheral complex (V1) that hydrolyzes ATP and a membrane integral complex (V0) that translocates protons. V-ATPase is responsible for acidifying and maintaining the pH of intracellular compartments.</text>
</comment>
<evidence type="ECO:0000259" key="6">
    <source>
        <dbReference type="Pfam" id="PF11698"/>
    </source>
</evidence>
<comment type="similarity">
    <text evidence="1 5">Belongs to the V-ATPase H subunit family.</text>
</comment>
<protein>
    <recommendedName>
        <fullName evidence="5">V-type proton ATPase subunit H</fullName>
    </recommendedName>
</protein>
<dbReference type="Gene3D" id="1.25.10.10">
    <property type="entry name" value="Leucine-rich Repeat Variant"/>
    <property type="match status" value="1"/>
</dbReference>
<gene>
    <name evidence="7" type="ORF">AW171_hschr85059</name>
</gene>
<dbReference type="InterPro" id="IPR016024">
    <property type="entry name" value="ARM-type_fold"/>
</dbReference>
<dbReference type="GO" id="GO:0000329">
    <property type="term" value="C:fungal-type vacuole membrane"/>
    <property type="evidence" value="ECO:0007669"/>
    <property type="project" value="TreeGrafter"/>
</dbReference>
<reference evidence="7 8" key="1">
    <citation type="submission" date="2016-01" db="EMBL/GenBank/DDBJ databases">
        <title>Genome sequence of the yeast Holleya sinecauda.</title>
        <authorList>
            <person name="Dietrich F.S."/>
        </authorList>
    </citation>
    <scope>NUCLEOTIDE SEQUENCE [LARGE SCALE GENOMIC DNA]</scope>
    <source>
        <strain evidence="7 8">ATCC 58844</strain>
    </source>
</reference>
<dbReference type="EMBL" id="CP014248">
    <property type="protein sequence ID" value="AMD22987.1"/>
    <property type="molecule type" value="Genomic_DNA"/>
</dbReference>
<evidence type="ECO:0000313" key="7">
    <source>
        <dbReference type="EMBL" id="AMD22987.1"/>
    </source>
</evidence>
<keyword evidence="4 5" id="KW-0406">Ion transport</keyword>
<proteinExistence type="inferred from homology"/>
<dbReference type="AlphaFoldDB" id="A0A0X8HWU0"/>
<keyword evidence="2 5" id="KW-0813">Transport</keyword>
<dbReference type="STRING" id="45286.A0A0X8HWU0"/>
<evidence type="ECO:0000256" key="2">
    <source>
        <dbReference type="ARBA" id="ARBA00022448"/>
    </source>
</evidence>
<accession>A0A0X8HWU0</accession>
<dbReference type="InterPro" id="IPR004908">
    <property type="entry name" value="ATPase_V1-cplx_hsu"/>
</dbReference>
<keyword evidence="3 5" id="KW-0375">Hydrogen ion transport</keyword>